<proteinExistence type="predicted"/>
<dbReference type="GeneID" id="19326620"/>
<dbReference type="AlphaFoldDB" id="R8BGK4"/>
<dbReference type="OrthoDB" id="443402at2759"/>
<accession>R8BGK4</accession>
<gene>
    <name evidence="4" type="ORF">UCRPA7_6007</name>
</gene>
<evidence type="ECO:0000313" key="5">
    <source>
        <dbReference type="Proteomes" id="UP000014074"/>
    </source>
</evidence>
<organism evidence="4 5">
    <name type="scientific">Phaeoacremonium minimum (strain UCR-PA7)</name>
    <name type="common">Esca disease fungus</name>
    <name type="synonym">Togninia minima</name>
    <dbReference type="NCBI Taxonomy" id="1286976"/>
    <lineage>
        <taxon>Eukaryota</taxon>
        <taxon>Fungi</taxon>
        <taxon>Dikarya</taxon>
        <taxon>Ascomycota</taxon>
        <taxon>Pezizomycotina</taxon>
        <taxon>Sordariomycetes</taxon>
        <taxon>Sordariomycetidae</taxon>
        <taxon>Togniniales</taxon>
        <taxon>Togniniaceae</taxon>
        <taxon>Phaeoacremonium</taxon>
    </lineage>
</organism>
<dbReference type="SUPFAM" id="SSF52540">
    <property type="entry name" value="P-loop containing nucleoside triphosphate hydrolases"/>
    <property type="match status" value="1"/>
</dbReference>
<dbReference type="EMBL" id="KB933216">
    <property type="protein sequence ID" value="EON98465.1"/>
    <property type="molecule type" value="Genomic_DNA"/>
</dbReference>
<dbReference type="eggNOG" id="ENOG502SHWY">
    <property type="taxonomic scope" value="Eukaryota"/>
</dbReference>
<evidence type="ECO:0000259" key="2">
    <source>
        <dbReference type="Pfam" id="PF24883"/>
    </source>
</evidence>
<evidence type="ECO:0000256" key="1">
    <source>
        <dbReference type="ARBA" id="ARBA00022737"/>
    </source>
</evidence>
<evidence type="ECO:0000259" key="3">
    <source>
        <dbReference type="Pfam" id="PF25053"/>
    </source>
</evidence>
<reference evidence="5" key="1">
    <citation type="journal article" date="2013" name="Genome Announc.">
        <title>Draft genome sequence of the ascomycete Phaeoacremonium aleophilum strain UCR-PA7, a causal agent of the esca disease complex in grapevines.</title>
        <authorList>
            <person name="Blanco-Ulate B."/>
            <person name="Rolshausen P."/>
            <person name="Cantu D."/>
        </authorList>
    </citation>
    <scope>NUCLEOTIDE SEQUENCE [LARGE SCALE GENOMIC DNA]</scope>
    <source>
        <strain evidence="5">UCR-PA7</strain>
    </source>
</reference>
<dbReference type="HOGENOM" id="CLU_002341_4_3_1"/>
<dbReference type="PANTHER" id="PTHR10039:SF5">
    <property type="entry name" value="NACHT DOMAIN-CONTAINING PROTEIN"/>
    <property type="match status" value="1"/>
</dbReference>
<dbReference type="InterPro" id="IPR056884">
    <property type="entry name" value="NPHP3-like_N"/>
</dbReference>
<dbReference type="InterPro" id="IPR056693">
    <property type="entry name" value="DUF7791"/>
</dbReference>
<dbReference type="Proteomes" id="UP000014074">
    <property type="component" value="Unassembled WGS sequence"/>
</dbReference>
<name>R8BGK4_PHAM7</name>
<keyword evidence="5" id="KW-1185">Reference proteome</keyword>
<dbReference type="Pfam" id="PF25053">
    <property type="entry name" value="DUF7791"/>
    <property type="match status" value="1"/>
</dbReference>
<sequence length="758" mass="85099">MGTEMLNRRLAEALREKQTSRRLTELEQEILRLCTESGAVAASLLEAVDKVSVRDQPGSFDAARGVITALWKRKSIMALGSRLASLKGRLTDAILINMQLDMASISQKQSQFWTLSGDDTKTIQEWARAQQKHMEQLQENLVKAVTASHLQLLQSLEESSWEGLPSWDKSPVAHTLTESLLNLLDYGEIRDRESKISRTFEVTLQWIFSKKSGRSNFRDWLVGGNGVYWITGKPGSGKSTLMKMLCQDPQTTELLASWSGSTPVVTAAHYFWNSGTELQTSQEGLLRCLLHQALSARLAVRPSSSLSSKWSAFSLSVISRQSNRLGSNSSIASNALNWDQLIQAFRFLVEEDKESMVNYVFFIDGLDEYVGEPRKLISIVQQLASYPDVKICVSSRPLIVFDDAFKKSPKLMLQDFTKGDIALYANENLSRSVAFRELTRYDPAYASRLIEDITSKASGVFLWVVLVVRSLLEGIAEGDNLTELARRFEELPEELDELFKKMLHGMTGDHFRDAAHLFRLFSKATTRRSVLLLSLADDHDHEWALKQPVRVLTAEELLFRANAMRRRLSSRCKGLLEIGPLGLPPDYVWQGSRKCSAGTTLPSVAACPSLGDARRPPTEDTDANDGYLLAAAEIDYLHRTVKDFLTSPLMGLQIVQGSDKSFTPHAGLFRAHLVHLKAVPIDELRPTLFVDVVSRCLDEVCKLSQYDKELHIRYLDALDDAVQQLATKRNANSMTYIETIWGKGSGDYHWVSTDTRLK</sequence>
<dbReference type="PANTHER" id="PTHR10039">
    <property type="entry name" value="AMELOGENIN"/>
    <property type="match status" value="1"/>
</dbReference>
<dbReference type="Pfam" id="PF24883">
    <property type="entry name" value="NPHP3_N"/>
    <property type="match status" value="1"/>
</dbReference>
<dbReference type="Gene3D" id="3.40.50.300">
    <property type="entry name" value="P-loop containing nucleotide triphosphate hydrolases"/>
    <property type="match status" value="1"/>
</dbReference>
<evidence type="ECO:0000313" key="4">
    <source>
        <dbReference type="EMBL" id="EON98465.1"/>
    </source>
</evidence>
<dbReference type="InterPro" id="IPR027417">
    <property type="entry name" value="P-loop_NTPase"/>
</dbReference>
<protein>
    <submittedName>
        <fullName evidence="4">Uncharacterized protein</fullName>
    </submittedName>
</protein>
<feature type="domain" description="DUF7791" evidence="3">
    <location>
        <begin position="524"/>
        <end position="682"/>
    </location>
</feature>
<dbReference type="RefSeq" id="XP_007916740.1">
    <property type="nucleotide sequence ID" value="XM_007918549.1"/>
</dbReference>
<keyword evidence="1" id="KW-0677">Repeat</keyword>
<feature type="domain" description="Nephrocystin 3-like N-terminal" evidence="2">
    <location>
        <begin position="203"/>
        <end position="396"/>
    </location>
</feature>
<dbReference type="KEGG" id="tmn:UCRPA7_6007"/>